<organism evidence="4 5">
    <name type="scientific">Mesorhabditis spiculigera</name>
    <dbReference type="NCBI Taxonomy" id="96644"/>
    <lineage>
        <taxon>Eukaryota</taxon>
        <taxon>Metazoa</taxon>
        <taxon>Ecdysozoa</taxon>
        <taxon>Nematoda</taxon>
        <taxon>Chromadorea</taxon>
        <taxon>Rhabditida</taxon>
        <taxon>Rhabditina</taxon>
        <taxon>Rhabditomorpha</taxon>
        <taxon>Rhabditoidea</taxon>
        <taxon>Rhabditidae</taxon>
        <taxon>Mesorhabditinae</taxon>
        <taxon>Mesorhabditis</taxon>
    </lineage>
</organism>
<dbReference type="SMART" id="SM00741">
    <property type="entry name" value="SapB"/>
    <property type="match status" value="1"/>
</dbReference>
<evidence type="ECO:0000256" key="1">
    <source>
        <dbReference type="ARBA" id="ARBA00023157"/>
    </source>
</evidence>
<keyword evidence="1" id="KW-1015">Disulfide bond</keyword>
<dbReference type="Gene3D" id="3.40.50.1820">
    <property type="entry name" value="alpha/beta hydrolase"/>
    <property type="match status" value="1"/>
</dbReference>
<accession>A0AA36C5T2</accession>
<dbReference type="SUPFAM" id="SSF47862">
    <property type="entry name" value="Saposin"/>
    <property type="match status" value="1"/>
</dbReference>
<comment type="caution">
    <text evidence="4">The sequence shown here is derived from an EMBL/GenBank/DDBJ whole genome shotgun (WGS) entry which is preliminary data.</text>
</comment>
<keyword evidence="5" id="KW-1185">Reference proteome</keyword>
<dbReference type="Proteomes" id="UP001177023">
    <property type="component" value="Unassembled WGS sequence"/>
</dbReference>
<evidence type="ECO:0000259" key="3">
    <source>
        <dbReference type="PROSITE" id="PS50015"/>
    </source>
</evidence>
<dbReference type="EMBL" id="CATQJA010000315">
    <property type="protein sequence ID" value="CAJ0559175.1"/>
    <property type="molecule type" value="Genomic_DNA"/>
</dbReference>
<evidence type="ECO:0000313" key="4">
    <source>
        <dbReference type="EMBL" id="CAJ0559175.1"/>
    </source>
</evidence>
<gene>
    <name evidence="4" type="ORF">MSPICULIGERA_LOCUS1191</name>
</gene>
<protein>
    <recommendedName>
        <fullName evidence="3">Saposin B-type domain-containing protein</fullName>
    </recommendedName>
</protein>
<evidence type="ECO:0000256" key="2">
    <source>
        <dbReference type="SAM" id="MobiDB-lite"/>
    </source>
</evidence>
<reference evidence="4" key="1">
    <citation type="submission" date="2023-06" db="EMBL/GenBank/DDBJ databases">
        <authorList>
            <person name="Delattre M."/>
        </authorList>
    </citation>
    <scope>NUCLEOTIDE SEQUENCE</scope>
    <source>
        <strain evidence="4">AF72</strain>
    </source>
</reference>
<proteinExistence type="predicted"/>
<feature type="domain" description="Saposin B-type" evidence="3">
    <location>
        <begin position="414"/>
        <end position="495"/>
    </location>
</feature>
<dbReference type="AlphaFoldDB" id="A0AA36C5T2"/>
<dbReference type="Pfam" id="PF02450">
    <property type="entry name" value="LCAT"/>
    <property type="match status" value="1"/>
</dbReference>
<dbReference type="InterPro" id="IPR008139">
    <property type="entry name" value="SaposinB_dom"/>
</dbReference>
<feature type="region of interest" description="Disordered" evidence="2">
    <location>
        <begin position="1"/>
        <end position="20"/>
    </location>
</feature>
<evidence type="ECO:0000313" key="5">
    <source>
        <dbReference type="Proteomes" id="UP001177023"/>
    </source>
</evidence>
<dbReference type="SUPFAM" id="SSF53474">
    <property type="entry name" value="alpha/beta-Hydrolases"/>
    <property type="match status" value="1"/>
</dbReference>
<dbReference type="PANTHER" id="PTHR11440">
    <property type="entry name" value="LECITHIN-CHOLESTEROL ACYLTRANSFERASE-RELATED"/>
    <property type="match status" value="1"/>
</dbReference>
<dbReference type="GO" id="GO:0008374">
    <property type="term" value="F:O-acyltransferase activity"/>
    <property type="evidence" value="ECO:0007669"/>
    <property type="project" value="InterPro"/>
</dbReference>
<dbReference type="InterPro" id="IPR003386">
    <property type="entry name" value="LACT/PDAT_acylTrfase"/>
</dbReference>
<dbReference type="GO" id="GO:0006629">
    <property type="term" value="P:lipid metabolic process"/>
    <property type="evidence" value="ECO:0007669"/>
    <property type="project" value="InterPro"/>
</dbReference>
<feature type="non-terminal residue" evidence="4">
    <location>
        <position position="495"/>
    </location>
</feature>
<dbReference type="InterPro" id="IPR011001">
    <property type="entry name" value="Saposin-like"/>
</dbReference>
<sequence>MLAQSSIPFRRKSNKSPGNPVVLIPGDAGSQLEANLTGKPEVVHYICSKLTLDYFDLWLNLESFSPVAIDCWVDNMKLVYNTTSGLSSNMPGVDIRVPGFSATETIEWLDPSNASTGSYFFTLVDMMAQWGYKRGKSVVAAPYDWRKSPVENDGYFVLLKSLIELTYRYNQNQKVIILAHSMGNPAMLYFYKNYVDQAWKDKYIQSHVSLAAAWGGSMQIIRLYVSGYNMNYYRIILPPSSLRSMQRSFTSSAFLFPSKAVWGPDEILAYTAEKNYTLRDVKDLFYDANYPMGWQQYKKHAELLGDLDAPGVEVHCIYGLGVPTPDSFTWAKGYFPDYPPLVTYGDGDGTVNKKSSEVCTRWNEANNHGKKVSVHVLPNTEHMAIMQMTSQKMKSFAILAIVAAVAFAQHTRPTPNPCQICEYVVGQAEHRLRGPIDKGELQVFLLADCESLRRFEGQAATDACIQLIDTNIDLIYNDVKNGKHARDVCVDLKQC</sequence>
<name>A0AA36C5T2_9BILA</name>
<dbReference type="PROSITE" id="PS50015">
    <property type="entry name" value="SAP_B"/>
    <property type="match status" value="1"/>
</dbReference>
<dbReference type="InterPro" id="IPR029058">
    <property type="entry name" value="AB_hydrolase_fold"/>
</dbReference>
<dbReference type="Gene3D" id="1.10.225.10">
    <property type="entry name" value="Saposin-like"/>
    <property type="match status" value="1"/>
</dbReference>